<gene>
    <name evidence="1" type="ORF">DLJ60_00025</name>
</gene>
<comment type="caution">
    <text evidence="1">The sequence shown here is derived from an EMBL/GenBank/DDBJ whole genome shotgun (WGS) entry which is preliminary data.</text>
</comment>
<keyword evidence="2" id="KW-1185">Reference proteome</keyword>
<dbReference type="EMBL" id="QGTA01000003">
    <property type="protein sequence ID" value="RQX00566.1"/>
    <property type="molecule type" value="Genomic_DNA"/>
</dbReference>
<evidence type="ECO:0000313" key="2">
    <source>
        <dbReference type="Proteomes" id="UP000274694"/>
    </source>
</evidence>
<proteinExistence type="predicted"/>
<organism evidence="1 2">
    <name type="scientific">Micromonospora chalcea</name>
    <dbReference type="NCBI Taxonomy" id="1874"/>
    <lineage>
        <taxon>Bacteria</taxon>
        <taxon>Bacillati</taxon>
        <taxon>Actinomycetota</taxon>
        <taxon>Actinomycetes</taxon>
        <taxon>Micromonosporales</taxon>
        <taxon>Micromonosporaceae</taxon>
        <taxon>Micromonospora</taxon>
    </lineage>
</organism>
<sequence>MKAHGCTRRRGRAGSVPPVWRAASSLDILKPPLRRARALARFNDSGAGEVAVGHPSGADG</sequence>
<accession>A0ABX9YB56</accession>
<dbReference type="Proteomes" id="UP000274694">
    <property type="component" value="Unassembled WGS sequence"/>
</dbReference>
<evidence type="ECO:0000313" key="1">
    <source>
        <dbReference type="EMBL" id="RQX00566.1"/>
    </source>
</evidence>
<reference evidence="1 2" key="1">
    <citation type="submission" date="2018-05" db="EMBL/GenBank/DDBJ databases">
        <title>Micromonospora from Atacama Desert.</title>
        <authorList>
            <person name="Carro L."/>
            <person name="Goodfellow M."/>
            <person name="Klenk H.-P."/>
        </authorList>
    </citation>
    <scope>NUCLEOTIDE SEQUENCE [LARGE SCALE GENOMIC DNA]</scope>
    <source>
        <strain evidence="1 2">LB41</strain>
    </source>
</reference>
<name>A0ABX9YB56_MICCH</name>
<protein>
    <submittedName>
        <fullName evidence="1">Uncharacterized protein</fullName>
    </submittedName>
</protein>